<dbReference type="Pfam" id="PF07476">
    <property type="entry name" value="MAAL_C"/>
    <property type="match status" value="1"/>
</dbReference>
<keyword evidence="2" id="KW-0456">Lyase</keyword>
<reference evidence="2" key="1">
    <citation type="submission" date="2019-08" db="EMBL/GenBank/DDBJ databases">
        <authorList>
            <person name="Kucharzyk K."/>
            <person name="Murdoch R.W."/>
            <person name="Higgins S."/>
            <person name="Loffler F."/>
        </authorList>
    </citation>
    <scope>NUCLEOTIDE SEQUENCE</scope>
</reference>
<dbReference type="InterPro" id="IPR036849">
    <property type="entry name" value="Enolase-like_C_sf"/>
</dbReference>
<gene>
    <name evidence="2" type="ORF">SDC9_139049</name>
</gene>
<name>A0A645DRM3_9ZZZZ</name>
<proteinExistence type="predicted"/>
<accession>A0A645DRM3</accession>
<dbReference type="InterPro" id="IPR022662">
    <property type="entry name" value="MeAsp_NH4-lyase_C"/>
</dbReference>
<dbReference type="EC" id="4.3.1.2" evidence="2"/>
<dbReference type="EMBL" id="VSSQ01038914">
    <property type="protein sequence ID" value="MPM91915.1"/>
    <property type="molecule type" value="Genomic_DNA"/>
</dbReference>
<dbReference type="AlphaFoldDB" id="A0A645DRM3"/>
<evidence type="ECO:0000313" key="2">
    <source>
        <dbReference type="EMBL" id="MPM91915.1"/>
    </source>
</evidence>
<dbReference type="GO" id="GO:0050096">
    <property type="term" value="F:methylaspartate ammonia-lyase activity"/>
    <property type="evidence" value="ECO:0007669"/>
    <property type="project" value="UniProtKB-EC"/>
</dbReference>
<comment type="caution">
    <text evidence="2">The sequence shown here is derived from an EMBL/GenBank/DDBJ whole genome shotgun (WGS) entry which is preliminary data.</text>
</comment>
<dbReference type="SUPFAM" id="SSF51604">
    <property type="entry name" value="Enolase C-terminal domain-like"/>
    <property type="match status" value="1"/>
</dbReference>
<organism evidence="2">
    <name type="scientific">bioreactor metagenome</name>
    <dbReference type="NCBI Taxonomy" id="1076179"/>
    <lineage>
        <taxon>unclassified sequences</taxon>
        <taxon>metagenomes</taxon>
        <taxon>ecological metagenomes</taxon>
    </lineage>
</organism>
<feature type="domain" description="Methylaspartate ammonia-lyase C-terminal" evidence="1">
    <location>
        <begin position="1"/>
        <end position="35"/>
    </location>
</feature>
<evidence type="ECO:0000259" key="1">
    <source>
        <dbReference type="Pfam" id="PF07476"/>
    </source>
</evidence>
<dbReference type="Gene3D" id="3.20.20.120">
    <property type="entry name" value="Enolase-like C-terminal domain"/>
    <property type="match status" value="1"/>
</dbReference>
<protein>
    <submittedName>
        <fullName evidence="2">Methylaspartate ammonia-lyase</fullName>
        <ecNumber evidence="2">4.3.1.2</ecNumber>
    </submittedName>
</protein>
<sequence length="38" mass="4169">MACGADQCLAKPGMGVDEGYMIVNNEMNRVIALVNRRK</sequence>